<evidence type="ECO:0000256" key="4">
    <source>
        <dbReference type="ARBA" id="ARBA00023136"/>
    </source>
</evidence>
<feature type="domain" description="TonB C-terminal" evidence="5">
    <location>
        <begin position="1"/>
        <end position="78"/>
    </location>
</feature>
<evidence type="ECO:0000313" key="6">
    <source>
        <dbReference type="EMBL" id="OXC79419.1"/>
    </source>
</evidence>
<evidence type="ECO:0000256" key="1">
    <source>
        <dbReference type="ARBA" id="ARBA00004167"/>
    </source>
</evidence>
<comment type="subcellular location">
    <subcellularLocation>
        <location evidence="1">Membrane</location>
        <topology evidence="1">Single-pass membrane protein</topology>
    </subcellularLocation>
</comment>
<dbReference type="SUPFAM" id="SSF74653">
    <property type="entry name" value="TolA/TonB C-terminal domain"/>
    <property type="match status" value="1"/>
</dbReference>
<evidence type="ECO:0000256" key="3">
    <source>
        <dbReference type="ARBA" id="ARBA00022989"/>
    </source>
</evidence>
<comment type="caution">
    <text evidence="6">The sequence shown here is derived from an EMBL/GenBank/DDBJ whole genome shotgun (WGS) entry which is preliminary data.</text>
</comment>
<gene>
    <name evidence="6" type="ORF">BSU04_06985</name>
</gene>
<evidence type="ECO:0000256" key="2">
    <source>
        <dbReference type="ARBA" id="ARBA00022692"/>
    </source>
</evidence>
<dbReference type="eggNOG" id="COG0810">
    <property type="taxonomic scope" value="Bacteria"/>
</dbReference>
<dbReference type="EMBL" id="MTHB01000041">
    <property type="protein sequence ID" value="OXC79419.1"/>
    <property type="molecule type" value="Genomic_DNA"/>
</dbReference>
<dbReference type="InterPro" id="IPR006260">
    <property type="entry name" value="TonB/TolA_C"/>
</dbReference>
<keyword evidence="2" id="KW-0812">Transmembrane</keyword>
<proteinExistence type="predicted"/>
<dbReference type="InterPro" id="IPR037682">
    <property type="entry name" value="TonB_C"/>
</dbReference>
<protein>
    <submittedName>
        <fullName evidence="6">TonB protein</fullName>
    </submittedName>
</protein>
<dbReference type="GO" id="GO:0055085">
    <property type="term" value="P:transmembrane transport"/>
    <property type="evidence" value="ECO:0007669"/>
    <property type="project" value="InterPro"/>
</dbReference>
<dbReference type="Proteomes" id="UP000214720">
    <property type="component" value="Unassembled WGS sequence"/>
</dbReference>
<name>A0A226X8G8_CABSO</name>
<evidence type="ECO:0000259" key="5">
    <source>
        <dbReference type="PROSITE" id="PS52015"/>
    </source>
</evidence>
<sequence length="78" mass="8841">MPSLPDDLREDSYQAIAVARFDIHADGTIEVELSKPTQNPRLNALLLETLSKWRFFPAMQGGHPVESHQDVRVHFNVS</sequence>
<dbReference type="NCBIfam" id="TIGR01352">
    <property type="entry name" value="tonB_Cterm"/>
    <property type="match status" value="1"/>
</dbReference>
<organism evidence="6 7">
    <name type="scientific">Caballeronia sordidicola</name>
    <name type="common">Burkholderia sordidicola</name>
    <dbReference type="NCBI Taxonomy" id="196367"/>
    <lineage>
        <taxon>Bacteria</taxon>
        <taxon>Pseudomonadati</taxon>
        <taxon>Pseudomonadota</taxon>
        <taxon>Betaproteobacteria</taxon>
        <taxon>Burkholderiales</taxon>
        <taxon>Burkholderiaceae</taxon>
        <taxon>Caballeronia</taxon>
    </lineage>
</organism>
<dbReference type="Pfam" id="PF03544">
    <property type="entry name" value="TonB_C"/>
    <property type="match status" value="1"/>
</dbReference>
<keyword evidence="4" id="KW-0472">Membrane</keyword>
<dbReference type="PROSITE" id="PS52015">
    <property type="entry name" value="TONB_CTD"/>
    <property type="match status" value="1"/>
</dbReference>
<reference evidence="7" key="1">
    <citation type="submission" date="2017-01" db="EMBL/GenBank/DDBJ databases">
        <title>Genome Analysis of Deinococcus marmoris KOPRI26562.</title>
        <authorList>
            <person name="Kim J.H."/>
            <person name="Oh H.-M."/>
        </authorList>
    </citation>
    <scope>NUCLEOTIDE SEQUENCE [LARGE SCALE GENOMIC DNA]</scope>
    <source>
        <strain evidence="7">PAMC 26633</strain>
    </source>
</reference>
<keyword evidence="3" id="KW-1133">Transmembrane helix</keyword>
<dbReference type="GO" id="GO:0016020">
    <property type="term" value="C:membrane"/>
    <property type="evidence" value="ECO:0007669"/>
    <property type="project" value="UniProtKB-SubCell"/>
</dbReference>
<dbReference type="Gene3D" id="3.30.1150.10">
    <property type="match status" value="1"/>
</dbReference>
<dbReference type="AlphaFoldDB" id="A0A226X8G8"/>
<accession>A0A226X8G8</accession>
<evidence type="ECO:0000313" key="7">
    <source>
        <dbReference type="Proteomes" id="UP000214720"/>
    </source>
</evidence>